<dbReference type="InterPro" id="IPR001155">
    <property type="entry name" value="OxRdtase_FMN_N"/>
</dbReference>
<dbReference type="SUPFAM" id="SSF51395">
    <property type="entry name" value="FMN-linked oxidoreductases"/>
    <property type="match status" value="1"/>
</dbReference>
<dbReference type="PANTHER" id="PTHR22893:SF55">
    <property type="entry name" value="OXIDOREDUCTASE-RELATED"/>
    <property type="match status" value="1"/>
</dbReference>
<accession>A0ABS7PVB5</accession>
<comment type="caution">
    <text evidence="2">The sequence shown here is derived from an EMBL/GenBank/DDBJ whole genome shotgun (WGS) entry which is preliminary data.</text>
</comment>
<dbReference type="CDD" id="cd04747">
    <property type="entry name" value="OYE_like_5_FMN"/>
    <property type="match status" value="1"/>
</dbReference>
<protein>
    <submittedName>
        <fullName evidence="2">NADH:flavin oxidoreductase</fullName>
    </submittedName>
</protein>
<organism evidence="2 3">
    <name type="scientific">Sphingomonas colocasiae</name>
    <dbReference type="NCBI Taxonomy" id="1848973"/>
    <lineage>
        <taxon>Bacteria</taxon>
        <taxon>Pseudomonadati</taxon>
        <taxon>Pseudomonadota</taxon>
        <taxon>Alphaproteobacteria</taxon>
        <taxon>Sphingomonadales</taxon>
        <taxon>Sphingomonadaceae</taxon>
        <taxon>Sphingomonas</taxon>
    </lineage>
</organism>
<reference evidence="2 3" key="1">
    <citation type="submission" date="2021-08" db="EMBL/GenBank/DDBJ databases">
        <authorList>
            <person name="Tuo L."/>
        </authorList>
    </citation>
    <scope>NUCLEOTIDE SEQUENCE [LARGE SCALE GENOMIC DNA]</scope>
    <source>
        <strain evidence="2 3">JCM 31229</strain>
    </source>
</reference>
<proteinExistence type="predicted"/>
<name>A0ABS7PVB5_9SPHN</name>
<dbReference type="RefSeq" id="WP_222992320.1">
    <property type="nucleotide sequence ID" value="NZ_JAINVV010000011.1"/>
</dbReference>
<evidence type="ECO:0000259" key="1">
    <source>
        <dbReference type="Pfam" id="PF00724"/>
    </source>
</evidence>
<keyword evidence="3" id="KW-1185">Reference proteome</keyword>
<dbReference type="Pfam" id="PF00724">
    <property type="entry name" value="Oxidored_FMN"/>
    <property type="match status" value="1"/>
</dbReference>
<dbReference type="PANTHER" id="PTHR22893">
    <property type="entry name" value="NADH OXIDOREDUCTASE-RELATED"/>
    <property type="match status" value="1"/>
</dbReference>
<feature type="domain" description="NADH:flavin oxidoreductase/NADH oxidase N-terminal" evidence="1">
    <location>
        <begin position="6"/>
        <end position="243"/>
    </location>
</feature>
<dbReference type="InterPro" id="IPR013785">
    <property type="entry name" value="Aldolase_TIM"/>
</dbReference>
<dbReference type="Gene3D" id="3.20.20.70">
    <property type="entry name" value="Aldolase class I"/>
    <property type="match status" value="1"/>
</dbReference>
<dbReference type="EMBL" id="JAINVV010000011">
    <property type="protein sequence ID" value="MBY8825223.1"/>
    <property type="molecule type" value="Genomic_DNA"/>
</dbReference>
<evidence type="ECO:0000313" key="2">
    <source>
        <dbReference type="EMBL" id="MBY8825223.1"/>
    </source>
</evidence>
<evidence type="ECO:0000313" key="3">
    <source>
        <dbReference type="Proteomes" id="UP000706039"/>
    </source>
</evidence>
<sequence>MTGAGSLFDAFGIGGLTLRNRFVMSPMTRSFSPGGIPGGNVAAYYRRRAEGGVGLIVTEGTGIDHPAAIDHADIPRMAGEAAAGGWSTVVEQVHAAGGRIFPQLWHQGPLLGALIGASPPQQLRPSGHWGSPGVHSLDPDYVERAGPPARAMTEEDIADVVHAYARSARAAQRIGFDGIAIHGAHGYLIDSFLWEDTNRRDDRWGGDLTRRSRFAVETVRAIRAAVGEGFPILFRFSQHKSQDYRARLAQSPDQLETLLGPIADAGVDIFDASTRRFWDAAFAGSELNLAGWARKLTGRPAMMVGGAGLPPGPADGHWRAGASGADTIARAAEWIARGDVDLIGVGRALLANPDLVRRVAEGQPLAPFDPALTRTLA</sequence>
<dbReference type="InterPro" id="IPR045247">
    <property type="entry name" value="Oye-like"/>
</dbReference>
<dbReference type="Proteomes" id="UP000706039">
    <property type="component" value="Unassembled WGS sequence"/>
</dbReference>
<gene>
    <name evidence="2" type="ORF">K7G82_23170</name>
</gene>